<dbReference type="SUPFAM" id="SSF54427">
    <property type="entry name" value="NTF2-like"/>
    <property type="match status" value="1"/>
</dbReference>
<dbReference type="InterPro" id="IPR023006">
    <property type="entry name" value="YchJ-like"/>
</dbReference>
<gene>
    <name evidence="3" type="ORF">GONAM_27_00410</name>
</gene>
<evidence type="ECO:0000256" key="1">
    <source>
        <dbReference type="HAMAP-Rule" id="MF_00612"/>
    </source>
</evidence>
<dbReference type="InterPro" id="IPR048469">
    <property type="entry name" value="YchJ-like_M"/>
</dbReference>
<dbReference type="InterPro" id="IPR032710">
    <property type="entry name" value="NTF2-like_dom_sf"/>
</dbReference>
<accession>K6XAS8</accession>
<dbReference type="Proteomes" id="UP000035058">
    <property type="component" value="Unassembled WGS sequence"/>
</dbReference>
<name>K6XAS8_9ACTN</name>
<dbReference type="Pfam" id="PF17775">
    <property type="entry name" value="YchJ_M-like"/>
    <property type="match status" value="1"/>
</dbReference>
<evidence type="ECO:0000313" key="3">
    <source>
        <dbReference type="EMBL" id="GAC01493.1"/>
    </source>
</evidence>
<organism evidence="3 4">
    <name type="scientific">Gordonia namibiensis NBRC 108229</name>
    <dbReference type="NCBI Taxonomy" id="1208314"/>
    <lineage>
        <taxon>Bacteria</taxon>
        <taxon>Bacillati</taxon>
        <taxon>Actinomycetota</taxon>
        <taxon>Actinomycetes</taxon>
        <taxon>Mycobacteriales</taxon>
        <taxon>Gordoniaceae</taxon>
        <taxon>Gordonia</taxon>
    </lineage>
</organism>
<protein>
    <recommendedName>
        <fullName evidence="1">UPF0225 protein GONAM_27_00410</fullName>
    </recommendedName>
</protein>
<comment type="caution">
    <text evidence="3">The sequence shown here is derived from an EMBL/GenBank/DDBJ whole genome shotgun (WGS) entry which is preliminary data.</text>
</comment>
<dbReference type="Gene3D" id="3.10.450.50">
    <property type="match status" value="1"/>
</dbReference>
<sequence>MGNRTASWVISFLSTPKMRGMNTESANRDPGARCPCLSGFAFGECCGPVLAGERAAPTAEALMRSRFTAFALGDRNHLLVSWHPDTRPDDLELDDAMRWYRLDVESTDGGSPFDTEGEVTFTAYYKSGSERGSLHERSRFTRYDGRWVYLDGVLG</sequence>
<proteinExistence type="inferred from homology"/>
<evidence type="ECO:0000313" key="4">
    <source>
        <dbReference type="Proteomes" id="UP000035058"/>
    </source>
</evidence>
<comment type="similarity">
    <text evidence="1">Belongs to the UPF0225 family.</text>
</comment>
<reference evidence="3 4" key="1">
    <citation type="submission" date="2012-08" db="EMBL/GenBank/DDBJ databases">
        <title>Whole genome shotgun sequence of Gordonia namibiensis NBRC 108229.</title>
        <authorList>
            <person name="Isaki-Nakamura S."/>
            <person name="Hosoyama A."/>
            <person name="Tsuchikane K."/>
            <person name="Katsumata H."/>
            <person name="Baba S."/>
            <person name="Yamazaki S."/>
            <person name="Fujita N."/>
        </authorList>
    </citation>
    <scope>NUCLEOTIDE SEQUENCE [LARGE SCALE GENOMIC DNA]</scope>
    <source>
        <strain evidence="3 4">NBRC 108229</strain>
    </source>
</reference>
<dbReference type="HAMAP" id="MF_00612">
    <property type="entry name" value="UPF0225"/>
    <property type="match status" value="1"/>
</dbReference>
<keyword evidence="4" id="KW-1185">Reference proteome</keyword>
<dbReference type="AlphaFoldDB" id="K6XAS8"/>
<dbReference type="EMBL" id="BAHE01000027">
    <property type="protein sequence ID" value="GAC01493.1"/>
    <property type="molecule type" value="Genomic_DNA"/>
</dbReference>
<feature type="domain" description="YchJ-like middle NTF2-like" evidence="2">
    <location>
        <begin position="58"/>
        <end position="152"/>
    </location>
</feature>
<evidence type="ECO:0000259" key="2">
    <source>
        <dbReference type="Pfam" id="PF17775"/>
    </source>
</evidence>